<name>F8PM72_SERL3</name>
<dbReference type="AlphaFoldDB" id="F8PM72"/>
<organism evidence="2">
    <name type="scientific">Serpula lacrymans var. lacrymans (strain S7.3)</name>
    <name type="common">Dry rot fungus</name>
    <dbReference type="NCBI Taxonomy" id="936435"/>
    <lineage>
        <taxon>Eukaryota</taxon>
        <taxon>Fungi</taxon>
        <taxon>Dikarya</taxon>
        <taxon>Basidiomycota</taxon>
        <taxon>Agaricomycotina</taxon>
        <taxon>Agaricomycetes</taxon>
        <taxon>Agaricomycetidae</taxon>
        <taxon>Boletales</taxon>
        <taxon>Coniophorineae</taxon>
        <taxon>Serpulaceae</taxon>
        <taxon>Serpula</taxon>
    </lineage>
</organism>
<accession>F8PM72</accession>
<keyword evidence="2" id="KW-1185">Reference proteome</keyword>
<feature type="non-terminal residue" evidence="1">
    <location>
        <position position="1"/>
    </location>
</feature>
<dbReference type="InParanoid" id="F8PM72"/>
<evidence type="ECO:0000313" key="1">
    <source>
        <dbReference type="EMBL" id="EGO02704.1"/>
    </source>
</evidence>
<feature type="non-terminal residue" evidence="1">
    <location>
        <position position="79"/>
    </location>
</feature>
<dbReference type="HOGENOM" id="CLU_148805_2_0_1"/>
<protein>
    <submittedName>
        <fullName evidence="1">Uncharacterized protein</fullName>
    </submittedName>
</protein>
<evidence type="ECO:0000313" key="2">
    <source>
        <dbReference type="Proteomes" id="UP000008063"/>
    </source>
</evidence>
<reference evidence="2" key="1">
    <citation type="journal article" date="2011" name="Science">
        <title>The plant cell wall-decomposing machinery underlies the functional diversity of forest fungi.</title>
        <authorList>
            <person name="Eastwood D.C."/>
            <person name="Floudas D."/>
            <person name="Binder M."/>
            <person name="Majcherczyk A."/>
            <person name="Schneider P."/>
            <person name="Aerts A."/>
            <person name="Asiegbu F.O."/>
            <person name="Baker S.E."/>
            <person name="Barry K."/>
            <person name="Bendiksby M."/>
            <person name="Blumentritt M."/>
            <person name="Coutinho P.M."/>
            <person name="Cullen D."/>
            <person name="de Vries R.P."/>
            <person name="Gathman A."/>
            <person name="Goodell B."/>
            <person name="Henrissat B."/>
            <person name="Ihrmark K."/>
            <person name="Kauserud H."/>
            <person name="Kohler A."/>
            <person name="LaButti K."/>
            <person name="Lapidus A."/>
            <person name="Lavin J.L."/>
            <person name="Lee Y.-H."/>
            <person name="Lindquist E."/>
            <person name="Lilly W."/>
            <person name="Lucas S."/>
            <person name="Morin E."/>
            <person name="Murat C."/>
            <person name="Oguiza J.A."/>
            <person name="Park J."/>
            <person name="Pisabarro A.G."/>
            <person name="Riley R."/>
            <person name="Rosling A."/>
            <person name="Salamov A."/>
            <person name="Schmidt O."/>
            <person name="Schmutz J."/>
            <person name="Skrede I."/>
            <person name="Stenlid J."/>
            <person name="Wiebenga A."/>
            <person name="Xie X."/>
            <person name="Kuees U."/>
            <person name="Hibbett D.S."/>
            <person name="Hoffmeister D."/>
            <person name="Hoegberg N."/>
            <person name="Martin F."/>
            <person name="Grigoriev I.V."/>
            <person name="Watkinson S.C."/>
        </authorList>
    </citation>
    <scope>NUCLEOTIDE SEQUENCE [LARGE SCALE GENOMIC DNA]</scope>
    <source>
        <strain evidence="2">strain S7.3</strain>
    </source>
</reference>
<dbReference type="STRING" id="936435.F8PM72"/>
<sequence length="79" mass="8853">NKVFTPHLFVLTATADGPGIVYLSSLVGYHRHYGCHIDCGFVGQCKPNILHYYPALLKPIDYNVQGCNHEDVDVHQLTK</sequence>
<dbReference type="EMBL" id="GL945476">
    <property type="protein sequence ID" value="EGO02704.1"/>
    <property type="molecule type" value="Genomic_DNA"/>
</dbReference>
<dbReference type="OrthoDB" id="2669721at2759"/>
<dbReference type="Proteomes" id="UP000008063">
    <property type="component" value="Unassembled WGS sequence"/>
</dbReference>
<proteinExistence type="predicted"/>
<gene>
    <name evidence="1" type="ORF">SERLA73DRAFT_27470</name>
</gene>